<dbReference type="InterPro" id="IPR050281">
    <property type="entry name" value="Flavin_monoamine_oxidase"/>
</dbReference>
<dbReference type="SUPFAM" id="SSF54373">
    <property type="entry name" value="FAD-linked reductases, C-terminal domain"/>
    <property type="match status" value="1"/>
</dbReference>
<evidence type="ECO:0000313" key="8">
    <source>
        <dbReference type="Proteomes" id="UP001244341"/>
    </source>
</evidence>
<feature type="signal peptide" evidence="5">
    <location>
        <begin position="1"/>
        <end position="20"/>
    </location>
</feature>
<gene>
    <name evidence="7" type="ORF">OEZ85_009129</name>
</gene>
<dbReference type="PANTHER" id="PTHR10742:SF410">
    <property type="entry name" value="LYSINE-SPECIFIC HISTONE DEMETHYLASE 2"/>
    <property type="match status" value="1"/>
</dbReference>
<keyword evidence="4" id="KW-0560">Oxidoreductase</keyword>
<keyword evidence="8" id="KW-1185">Reference proteome</keyword>
<comment type="cofactor">
    <cofactor evidence="1">
        <name>FAD</name>
        <dbReference type="ChEBI" id="CHEBI:57692"/>
    </cofactor>
</comment>
<dbReference type="SUPFAM" id="SSF51905">
    <property type="entry name" value="FAD/NAD(P)-binding domain"/>
    <property type="match status" value="1"/>
</dbReference>
<evidence type="ECO:0000256" key="4">
    <source>
        <dbReference type="ARBA" id="ARBA00023002"/>
    </source>
</evidence>
<evidence type="ECO:0000256" key="5">
    <source>
        <dbReference type="SAM" id="SignalP"/>
    </source>
</evidence>
<evidence type="ECO:0000256" key="3">
    <source>
        <dbReference type="ARBA" id="ARBA00005995"/>
    </source>
</evidence>
<dbReference type="InterPro" id="IPR002937">
    <property type="entry name" value="Amino_oxidase"/>
</dbReference>
<accession>A0ABY8TL75</accession>
<evidence type="ECO:0000256" key="2">
    <source>
        <dbReference type="ARBA" id="ARBA00004723"/>
    </source>
</evidence>
<dbReference type="Proteomes" id="UP001244341">
    <property type="component" value="Chromosome 1b"/>
</dbReference>
<dbReference type="PRINTS" id="PR00757">
    <property type="entry name" value="AMINEOXDASEF"/>
</dbReference>
<dbReference type="Gene3D" id="3.50.50.60">
    <property type="entry name" value="FAD/NAD(P)-binding domain"/>
    <property type="match status" value="1"/>
</dbReference>
<proteinExistence type="inferred from homology"/>
<comment type="pathway">
    <text evidence="2">Amine and polyamine degradation; spermine degradation.</text>
</comment>
<dbReference type="PANTHER" id="PTHR10742">
    <property type="entry name" value="FLAVIN MONOAMINE OXIDASE"/>
    <property type="match status" value="1"/>
</dbReference>
<evidence type="ECO:0000313" key="7">
    <source>
        <dbReference type="EMBL" id="WIA09750.1"/>
    </source>
</evidence>
<dbReference type="Pfam" id="PF01593">
    <property type="entry name" value="Amino_oxidase"/>
    <property type="match status" value="1"/>
</dbReference>
<evidence type="ECO:0000259" key="6">
    <source>
        <dbReference type="Pfam" id="PF01593"/>
    </source>
</evidence>
<comment type="similarity">
    <text evidence="3">Belongs to the flavin monoamine oxidase family.</text>
</comment>
<dbReference type="Gene3D" id="3.90.660.10">
    <property type="match status" value="1"/>
</dbReference>
<dbReference type="InterPro" id="IPR001613">
    <property type="entry name" value="Flavin_amine_oxidase"/>
</dbReference>
<feature type="domain" description="Amine oxidase" evidence="6">
    <location>
        <begin position="35"/>
        <end position="456"/>
    </location>
</feature>
<dbReference type="EMBL" id="CP126208">
    <property type="protein sequence ID" value="WIA09750.1"/>
    <property type="molecule type" value="Genomic_DNA"/>
</dbReference>
<dbReference type="InterPro" id="IPR036188">
    <property type="entry name" value="FAD/NAD-bd_sf"/>
</dbReference>
<organism evidence="7 8">
    <name type="scientific">Tetradesmus obliquus</name>
    <name type="common">Green alga</name>
    <name type="synonym">Acutodesmus obliquus</name>
    <dbReference type="NCBI Taxonomy" id="3088"/>
    <lineage>
        <taxon>Eukaryota</taxon>
        <taxon>Viridiplantae</taxon>
        <taxon>Chlorophyta</taxon>
        <taxon>core chlorophytes</taxon>
        <taxon>Chlorophyceae</taxon>
        <taxon>CS clade</taxon>
        <taxon>Sphaeropleales</taxon>
        <taxon>Scenedesmaceae</taxon>
        <taxon>Tetradesmus</taxon>
    </lineage>
</organism>
<name>A0ABY8TL75_TETOB</name>
<keyword evidence="5" id="KW-0732">Signal</keyword>
<reference evidence="7 8" key="1">
    <citation type="submission" date="2023-05" db="EMBL/GenBank/DDBJ databases">
        <title>A 100% complete, gapless, phased diploid assembly of the Scenedesmus obliquus UTEX 3031 genome.</title>
        <authorList>
            <person name="Biondi T.C."/>
            <person name="Hanschen E.R."/>
            <person name="Kwon T."/>
            <person name="Eng W."/>
            <person name="Kruse C.P.S."/>
            <person name="Koehler S.I."/>
            <person name="Kunde Y."/>
            <person name="Gleasner C.D."/>
            <person name="You Mak K.T."/>
            <person name="Polle J."/>
            <person name="Hovde B.T."/>
            <person name="Starkenburg S.R."/>
        </authorList>
    </citation>
    <scope>NUCLEOTIDE SEQUENCE [LARGE SCALE GENOMIC DNA]</scope>
    <source>
        <strain evidence="7 8">DOE0152z</strain>
    </source>
</reference>
<feature type="chain" id="PRO_5047549347" description="Amine oxidase domain-containing protein" evidence="5">
    <location>
        <begin position="21"/>
        <end position="471"/>
    </location>
</feature>
<evidence type="ECO:0000256" key="1">
    <source>
        <dbReference type="ARBA" id="ARBA00001974"/>
    </source>
</evidence>
<protein>
    <recommendedName>
        <fullName evidence="6">Amine oxidase domain-containing protein</fullName>
    </recommendedName>
</protein>
<sequence>MALSSMLLLLVALCSRLAAAQSTPAYDVIVIGAGVAGLKAASDLRQANLRVLVLEARSRPYGRIDTQQPAGWPVSIELGAQWFHGSSNPVLAYARTLRNPSVTITSTGSGDDEATFNPATGEEVSAADDTRWEDWFTEFEDSILPDLQEADEANSRSVADAVNDFMTVKRINDPLQRRGFLSRIETNYVQEYAASANRLSLPYFNADSEMAGGDSVPSNYSSVFSRMVNAIQQSPSSLRLGMVVSSVTPLRATAGGAVVGVQVAATNTRTQRSETITGRFLLSTLPLGVLKASYRSIFAAGIDAGAAARQKAIAALGMGLLNKVIMQFPTAFWTSKDLAGSNQWIGSLPLEDPAAVQWNEFFSLKQATGQNVLVAFQAGDAAATVEKLGDKETVDSAMVALRQMFGNPSLPNPTRYVITRWAQDPYALGSYSFVAVGATDGMRNTLCRTAGRLYFAVTNDCSVRGYATSAA</sequence>